<protein>
    <submittedName>
        <fullName evidence="2">ATP synthase F0 subunit 8</fullName>
    </submittedName>
</protein>
<evidence type="ECO:0000313" key="2">
    <source>
        <dbReference type="EMBL" id="ACT80182.1"/>
    </source>
</evidence>
<name>C7FIM0_9DIPT</name>
<dbReference type="AlphaFoldDB" id="C7FIM0"/>
<keyword evidence="2" id="KW-0496">Mitochondrion</keyword>
<keyword evidence="1" id="KW-0812">Transmembrane</keyword>
<gene>
    <name evidence="2" type="primary">atp8</name>
</gene>
<sequence length="52" mass="6766">MPQMKPMNWMFLFLWINSMFYLNNIMIFFNKNFINNKNNYKKMIYKNMNWKW</sequence>
<keyword evidence="1" id="KW-0472">Membrane</keyword>
<geneLocation type="mitochondrion" evidence="2"/>
<evidence type="ECO:0000256" key="1">
    <source>
        <dbReference type="SAM" id="Phobius"/>
    </source>
</evidence>
<accession>C7FIM0</accession>
<reference evidence="2" key="1">
    <citation type="journal article" date="2009" name="Genome Biol. Evol.">
        <title>Evolution of the mitochondrial genomes of gall midges (Diptera: Cecidomyiidae): rearrangement and severe truncation of tRNA genes.</title>
        <authorList>
            <person name="Beckenbach A.T."/>
            <person name="Joy J.B."/>
        </authorList>
    </citation>
    <scope>NUCLEOTIDE SEQUENCE</scope>
</reference>
<feature type="transmembrane region" description="Helical" evidence="1">
    <location>
        <begin position="12"/>
        <end position="34"/>
    </location>
</feature>
<dbReference type="EMBL" id="GQ387650">
    <property type="protein sequence ID" value="ACT80182.1"/>
    <property type="molecule type" value="Genomic_DNA"/>
</dbReference>
<keyword evidence="1" id="KW-1133">Transmembrane helix</keyword>
<organism evidence="2">
    <name type="scientific">Asphondylia rosetta</name>
    <dbReference type="NCBI Taxonomy" id="420168"/>
    <lineage>
        <taxon>Eukaryota</taxon>
        <taxon>Metazoa</taxon>
        <taxon>Ecdysozoa</taxon>
        <taxon>Arthropoda</taxon>
        <taxon>Hexapoda</taxon>
        <taxon>Insecta</taxon>
        <taxon>Pterygota</taxon>
        <taxon>Neoptera</taxon>
        <taxon>Endopterygota</taxon>
        <taxon>Diptera</taxon>
        <taxon>Nematocera</taxon>
        <taxon>Sciaroidea</taxon>
        <taxon>Cecidomyiidae</taxon>
        <taxon>Asphondylia</taxon>
    </lineage>
</organism>
<proteinExistence type="predicted"/>